<dbReference type="Proteomes" id="UP000789920">
    <property type="component" value="Unassembled WGS sequence"/>
</dbReference>
<evidence type="ECO:0000313" key="2">
    <source>
        <dbReference type="Proteomes" id="UP000789920"/>
    </source>
</evidence>
<sequence>KYFKDKNKKTASHLSVNIFENLQPLLSTKVPTVVVETPAINKTTSHLSTNISEELQYLLNTEVSMVVVETPAIDIKSDSDDLSPLFTTEVPIITDLELTNTQSNLNSCYNKTKHHDMGRMDQTCRHYNQFLGRGISNFRIYGQVYHLIRSLLPNEGLTPIFAQLYIYDTANEITNRRNIINRNQDIRHYNAPTALDIAAIMVDDGHKVNLTSRDIILRTCDRNLQRISEFHPSYDPLYYILLFSKGDDG</sequence>
<dbReference type="EMBL" id="CAJVQC010004552">
    <property type="protein sequence ID" value="CAG8542085.1"/>
    <property type="molecule type" value="Genomic_DNA"/>
</dbReference>
<proteinExistence type="predicted"/>
<organism evidence="1 2">
    <name type="scientific">Racocetra persica</name>
    <dbReference type="NCBI Taxonomy" id="160502"/>
    <lineage>
        <taxon>Eukaryota</taxon>
        <taxon>Fungi</taxon>
        <taxon>Fungi incertae sedis</taxon>
        <taxon>Mucoromycota</taxon>
        <taxon>Glomeromycotina</taxon>
        <taxon>Glomeromycetes</taxon>
        <taxon>Diversisporales</taxon>
        <taxon>Gigasporaceae</taxon>
        <taxon>Racocetra</taxon>
    </lineage>
</organism>
<comment type="caution">
    <text evidence="1">The sequence shown here is derived from an EMBL/GenBank/DDBJ whole genome shotgun (WGS) entry which is preliminary data.</text>
</comment>
<reference evidence="1" key="1">
    <citation type="submission" date="2021-06" db="EMBL/GenBank/DDBJ databases">
        <authorList>
            <person name="Kallberg Y."/>
            <person name="Tangrot J."/>
            <person name="Rosling A."/>
        </authorList>
    </citation>
    <scope>NUCLEOTIDE SEQUENCE</scope>
    <source>
        <strain evidence="1">MA461A</strain>
    </source>
</reference>
<keyword evidence="2" id="KW-1185">Reference proteome</keyword>
<gene>
    <name evidence="1" type="ORF">RPERSI_LOCUS3595</name>
</gene>
<evidence type="ECO:0000313" key="1">
    <source>
        <dbReference type="EMBL" id="CAG8542085.1"/>
    </source>
</evidence>
<protein>
    <submittedName>
        <fullName evidence="1">11616_t:CDS:1</fullName>
    </submittedName>
</protein>
<feature type="non-terminal residue" evidence="1">
    <location>
        <position position="1"/>
    </location>
</feature>
<name>A0ACA9LPY3_9GLOM</name>
<accession>A0ACA9LPY3</accession>